<dbReference type="CDD" id="cd12247">
    <property type="entry name" value="RRM2_U1A_like"/>
    <property type="match status" value="1"/>
</dbReference>
<dbReference type="PANTHER" id="PTHR10501">
    <property type="entry name" value="U1 SMALL NUCLEAR RIBONUCLEOPROTEIN A/U2 SMALL NUCLEAR RIBONUCLEOPROTEIN B"/>
    <property type="match status" value="1"/>
</dbReference>
<keyword evidence="4" id="KW-0687">Ribonucleoprotein</keyword>
<reference evidence="4 5" key="1">
    <citation type="journal article" date="2022" name="Front. Cell. Infect. Microbiol.">
        <title>The Genomes of Two Strains of Taenia crassiceps the Animal Model for the Study of Human Cysticercosis.</title>
        <authorList>
            <person name="Bobes R.J."/>
            <person name="Estrada K."/>
            <person name="Rios-Valencia D.G."/>
            <person name="Calderon-Gallegos A."/>
            <person name="de la Torre P."/>
            <person name="Carrero J.C."/>
            <person name="Sanchez-Flores A."/>
            <person name="Laclette J.P."/>
        </authorList>
    </citation>
    <scope>NUCLEOTIDE SEQUENCE [LARGE SCALE GENOMIC DNA]</scope>
    <source>
        <strain evidence="4">WFUcys</strain>
    </source>
</reference>
<evidence type="ECO:0000259" key="3">
    <source>
        <dbReference type="PROSITE" id="PS50102"/>
    </source>
</evidence>
<name>A0ABR4QBU9_9CEST</name>
<evidence type="ECO:0000313" key="5">
    <source>
        <dbReference type="Proteomes" id="UP001651158"/>
    </source>
</evidence>
<dbReference type="Pfam" id="PF00076">
    <property type="entry name" value="RRM_1"/>
    <property type="match status" value="2"/>
</dbReference>
<evidence type="ECO:0000313" key="4">
    <source>
        <dbReference type="EMBL" id="KAL5107031.1"/>
    </source>
</evidence>
<dbReference type="EMBL" id="JAKROA010000005">
    <property type="protein sequence ID" value="KAL5107031.1"/>
    <property type="molecule type" value="Genomic_DNA"/>
</dbReference>
<comment type="caution">
    <text evidence="4">The sequence shown here is derived from an EMBL/GenBank/DDBJ whole genome shotgun (WGS) entry which is preliminary data.</text>
</comment>
<keyword evidence="1 2" id="KW-0694">RNA-binding</keyword>
<dbReference type="Proteomes" id="UP001651158">
    <property type="component" value="Unassembled WGS sequence"/>
</dbReference>
<dbReference type="CDD" id="cd12246">
    <property type="entry name" value="RRM1_U1A_like"/>
    <property type="match status" value="1"/>
</dbReference>
<protein>
    <submittedName>
        <fullName evidence="4">U2 small nuclear ribonucleoprotein B</fullName>
    </submittedName>
</protein>
<dbReference type="GO" id="GO:1990904">
    <property type="term" value="C:ribonucleoprotein complex"/>
    <property type="evidence" value="ECO:0007669"/>
    <property type="project" value="UniProtKB-KW"/>
</dbReference>
<keyword evidence="5" id="KW-1185">Reference proteome</keyword>
<dbReference type="Gene3D" id="3.30.70.330">
    <property type="match status" value="2"/>
</dbReference>
<dbReference type="InterPro" id="IPR012677">
    <property type="entry name" value="Nucleotide-bd_a/b_plait_sf"/>
</dbReference>
<organism evidence="4 5">
    <name type="scientific">Taenia crassiceps</name>
    <dbReference type="NCBI Taxonomy" id="6207"/>
    <lineage>
        <taxon>Eukaryota</taxon>
        <taxon>Metazoa</taxon>
        <taxon>Spiralia</taxon>
        <taxon>Lophotrochozoa</taxon>
        <taxon>Platyhelminthes</taxon>
        <taxon>Cestoda</taxon>
        <taxon>Eucestoda</taxon>
        <taxon>Cyclophyllidea</taxon>
        <taxon>Taeniidae</taxon>
        <taxon>Taenia</taxon>
    </lineage>
</organism>
<dbReference type="PROSITE" id="PS50102">
    <property type="entry name" value="RRM"/>
    <property type="match status" value="2"/>
</dbReference>
<dbReference type="SUPFAM" id="SSF54928">
    <property type="entry name" value="RNA-binding domain, RBD"/>
    <property type="match status" value="1"/>
</dbReference>
<dbReference type="InterPro" id="IPR035979">
    <property type="entry name" value="RBD_domain_sf"/>
</dbReference>
<dbReference type="SMART" id="SM00360">
    <property type="entry name" value="RRM"/>
    <property type="match status" value="2"/>
</dbReference>
<feature type="domain" description="RRM" evidence="3">
    <location>
        <begin position="155"/>
        <end position="227"/>
    </location>
</feature>
<feature type="domain" description="RRM" evidence="3">
    <location>
        <begin position="7"/>
        <end position="86"/>
    </location>
</feature>
<sequence length="227" mass="25255">MDIRPNHTLYVNNLNDKLKKADLKRALYYLFSPYGRVLEIIAMKTPKMRGQAFIIFQAITSATTALRVLQGFQLFDKPMRIQYARKNSTQIEVLQGVNAETQKKKEEEREKRRRRKLAQRQAAAAAAAAAAGGAGAVVNGQVGADGEVDTEPPNRVLFVSNLPEETTDAMLTMLFNQFSGFKEARRAVGGIGFVEYETEAQATAAKVTYHGFKLTRTHAISVTYAKH</sequence>
<evidence type="ECO:0000256" key="1">
    <source>
        <dbReference type="ARBA" id="ARBA00022884"/>
    </source>
</evidence>
<proteinExistence type="predicted"/>
<accession>A0ABR4QBU9</accession>
<evidence type="ECO:0000256" key="2">
    <source>
        <dbReference type="PROSITE-ProRule" id="PRU00176"/>
    </source>
</evidence>
<gene>
    <name evidence="4" type="ORF">TcWFU_007973</name>
</gene>
<dbReference type="InterPro" id="IPR000504">
    <property type="entry name" value="RRM_dom"/>
</dbReference>